<keyword evidence="1" id="KW-1133">Transmembrane helix</keyword>
<evidence type="ECO:0000313" key="2">
    <source>
        <dbReference type="RefSeq" id="XP_020043531.1"/>
    </source>
</evidence>
<keyword evidence="1" id="KW-0472">Membrane</keyword>
<dbReference type="RefSeq" id="XP_020043531.1">
    <property type="nucleotide sequence ID" value="XM_020187942.1"/>
</dbReference>
<feature type="transmembrane region" description="Helical" evidence="1">
    <location>
        <begin position="67"/>
        <end position="90"/>
    </location>
</feature>
<keyword evidence="1" id="KW-0812">Transmembrane</keyword>
<protein>
    <submittedName>
        <fullName evidence="2">Uncharacterized protein LOC109702647 isoform X2</fullName>
    </submittedName>
</protein>
<gene>
    <name evidence="2" type="primary">LOC109702647</name>
</gene>
<proteinExistence type="predicted"/>
<dbReference type="OrthoDB" id="8068875at2759"/>
<accession>A0A8B7WJ47</accession>
<organism evidence="2">
    <name type="scientific">Castor canadensis</name>
    <name type="common">American beaver</name>
    <dbReference type="NCBI Taxonomy" id="51338"/>
    <lineage>
        <taxon>Eukaryota</taxon>
        <taxon>Metazoa</taxon>
        <taxon>Chordata</taxon>
        <taxon>Craniata</taxon>
        <taxon>Vertebrata</taxon>
        <taxon>Euteleostomi</taxon>
        <taxon>Mammalia</taxon>
        <taxon>Eutheria</taxon>
        <taxon>Euarchontoglires</taxon>
        <taxon>Glires</taxon>
        <taxon>Rodentia</taxon>
        <taxon>Castorimorpha</taxon>
        <taxon>Castoridae</taxon>
        <taxon>Castor</taxon>
    </lineage>
</organism>
<evidence type="ECO:0000256" key="1">
    <source>
        <dbReference type="SAM" id="Phobius"/>
    </source>
</evidence>
<reference evidence="2" key="1">
    <citation type="submission" date="2025-08" db="UniProtKB">
        <authorList>
            <consortium name="RefSeq"/>
        </authorList>
    </citation>
    <scope>IDENTIFICATION</scope>
    <source>
        <tissue evidence="2">Leukocyte</tissue>
    </source>
</reference>
<sequence>MTCSEVKSARVLLAQGLHIGKKQGKSVTYSFCSPAFKNITGILESLIQLQSVYGITRRSIKNKVLDFLVVFVFFPMPSTASKTLVIRGWIYANWGQMTMIQ</sequence>
<name>A0A8B7WJ47_CASCN</name>
<dbReference type="AlphaFoldDB" id="A0A8B7WJ47"/>